<dbReference type="EMBL" id="BAAAYL010000001">
    <property type="protein sequence ID" value="GAA3371789.1"/>
    <property type="molecule type" value="Genomic_DNA"/>
</dbReference>
<dbReference type="GO" id="GO:0004519">
    <property type="term" value="F:endonuclease activity"/>
    <property type="evidence" value="ECO:0007669"/>
    <property type="project" value="UniProtKB-KW"/>
</dbReference>
<keyword evidence="2" id="KW-0540">Nuclease</keyword>
<protein>
    <submittedName>
        <fullName evidence="2">Uma2 family endonuclease</fullName>
    </submittedName>
</protein>
<dbReference type="Pfam" id="PF05685">
    <property type="entry name" value="Uma2"/>
    <property type="match status" value="1"/>
</dbReference>
<dbReference type="PANTHER" id="PTHR35400">
    <property type="entry name" value="SLR1083 PROTEIN"/>
    <property type="match status" value="1"/>
</dbReference>
<proteinExistence type="predicted"/>
<dbReference type="InterPro" id="IPR012296">
    <property type="entry name" value="Nuclease_put_TT1808"/>
</dbReference>
<evidence type="ECO:0000313" key="3">
    <source>
        <dbReference type="Proteomes" id="UP001499990"/>
    </source>
</evidence>
<dbReference type="PANTHER" id="PTHR35400:SF3">
    <property type="entry name" value="SLL1072 PROTEIN"/>
    <property type="match status" value="1"/>
</dbReference>
<keyword evidence="3" id="KW-1185">Reference proteome</keyword>
<keyword evidence="2" id="KW-0378">Hydrolase</keyword>
<dbReference type="SUPFAM" id="SSF52980">
    <property type="entry name" value="Restriction endonuclease-like"/>
    <property type="match status" value="1"/>
</dbReference>
<dbReference type="InterPro" id="IPR011335">
    <property type="entry name" value="Restrct_endonuc-II-like"/>
</dbReference>
<gene>
    <name evidence="2" type="ORF">GCM10020367_23920</name>
</gene>
<evidence type="ECO:0000259" key="1">
    <source>
        <dbReference type="Pfam" id="PF05685"/>
    </source>
</evidence>
<keyword evidence="2" id="KW-0255">Endonuclease</keyword>
<sequence length="203" mass="23176">MAAAAASGQWELATPENWMFPPKGGWTFDQVRELVLPFDWELMDGIIVVRGATEWWHDYVRDELYFGLRSATRPPFFVGVERWTMFDEKNVPKPDIVVCDKTGLDIRSLDCTPVASIALAVEVVSPGSRSQDRFRKPGMYAEAGIDYFWRVERGEDHLPVVYEFWRDPESGVYAASPERPVHTGELITSVPFPVKIDLRLPEL</sequence>
<organism evidence="2 3">
    <name type="scientific">Streptomyces sannanensis</name>
    <dbReference type="NCBI Taxonomy" id="285536"/>
    <lineage>
        <taxon>Bacteria</taxon>
        <taxon>Bacillati</taxon>
        <taxon>Actinomycetota</taxon>
        <taxon>Actinomycetes</taxon>
        <taxon>Kitasatosporales</taxon>
        <taxon>Streptomycetaceae</taxon>
        <taxon>Streptomyces</taxon>
    </lineage>
</organism>
<dbReference type="Proteomes" id="UP001499990">
    <property type="component" value="Unassembled WGS sequence"/>
</dbReference>
<dbReference type="InterPro" id="IPR008538">
    <property type="entry name" value="Uma2"/>
</dbReference>
<name>A0ABP6SA74_9ACTN</name>
<feature type="domain" description="Putative restriction endonuclease" evidence="1">
    <location>
        <begin position="39"/>
        <end position="158"/>
    </location>
</feature>
<reference evidence="3" key="1">
    <citation type="journal article" date="2019" name="Int. J. Syst. Evol. Microbiol.">
        <title>The Global Catalogue of Microorganisms (GCM) 10K type strain sequencing project: providing services to taxonomists for standard genome sequencing and annotation.</title>
        <authorList>
            <consortium name="The Broad Institute Genomics Platform"/>
            <consortium name="The Broad Institute Genome Sequencing Center for Infectious Disease"/>
            <person name="Wu L."/>
            <person name="Ma J."/>
        </authorList>
    </citation>
    <scope>NUCLEOTIDE SEQUENCE [LARGE SCALE GENOMIC DNA]</scope>
    <source>
        <strain evidence="3">JCM 9651</strain>
    </source>
</reference>
<comment type="caution">
    <text evidence="2">The sequence shown here is derived from an EMBL/GenBank/DDBJ whole genome shotgun (WGS) entry which is preliminary data.</text>
</comment>
<dbReference type="CDD" id="cd06260">
    <property type="entry name" value="DUF820-like"/>
    <property type="match status" value="1"/>
</dbReference>
<dbReference type="Gene3D" id="3.90.1570.10">
    <property type="entry name" value="tt1808, chain A"/>
    <property type="match status" value="1"/>
</dbReference>
<evidence type="ECO:0000313" key="2">
    <source>
        <dbReference type="EMBL" id="GAA3371789.1"/>
    </source>
</evidence>
<accession>A0ABP6SA74</accession>